<dbReference type="InterPro" id="IPR036465">
    <property type="entry name" value="vWFA_dom_sf"/>
</dbReference>
<dbReference type="SMART" id="SM00408">
    <property type="entry name" value="IGc2"/>
    <property type="match status" value="1"/>
</dbReference>
<evidence type="ECO:0008006" key="11">
    <source>
        <dbReference type="Google" id="ProtNLM"/>
    </source>
</evidence>
<dbReference type="KEGG" id="aqu:100639213"/>
<feature type="domain" description="Ig-like" evidence="8">
    <location>
        <begin position="492"/>
        <end position="588"/>
    </location>
</feature>
<evidence type="ECO:0000313" key="9">
    <source>
        <dbReference type="EnsemblMetazoa" id="Aqu2.1.43893_001"/>
    </source>
</evidence>
<dbReference type="InterPro" id="IPR003599">
    <property type="entry name" value="Ig_sub"/>
</dbReference>
<dbReference type="SMART" id="SM00409">
    <property type="entry name" value="IG"/>
    <property type="match status" value="1"/>
</dbReference>
<dbReference type="InterPro" id="IPR003598">
    <property type="entry name" value="Ig_sub2"/>
</dbReference>
<proteinExistence type="predicted"/>
<accession>A0A1X7VWV6</accession>
<dbReference type="InterPro" id="IPR013783">
    <property type="entry name" value="Ig-like_fold"/>
</dbReference>
<evidence type="ECO:0000256" key="2">
    <source>
        <dbReference type="ARBA" id="ARBA00022525"/>
    </source>
</evidence>
<dbReference type="GO" id="GO:0005576">
    <property type="term" value="C:extracellular region"/>
    <property type="evidence" value="ECO:0007669"/>
    <property type="project" value="UniProtKB-SubCell"/>
</dbReference>
<evidence type="ECO:0000259" key="8">
    <source>
        <dbReference type="PROSITE" id="PS50835"/>
    </source>
</evidence>
<dbReference type="AlphaFoldDB" id="A0A1X7VWV6"/>
<dbReference type="SUPFAM" id="SSF53300">
    <property type="entry name" value="vWA-like"/>
    <property type="match status" value="1"/>
</dbReference>
<dbReference type="SMART" id="SM00327">
    <property type="entry name" value="VWA"/>
    <property type="match status" value="1"/>
</dbReference>
<evidence type="ECO:0000256" key="1">
    <source>
        <dbReference type="ARBA" id="ARBA00004613"/>
    </source>
</evidence>
<protein>
    <recommendedName>
        <fullName evidence="11">VWFA domain-containing protein</fullName>
    </recommendedName>
</protein>
<reference evidence="9" key="2">
    <citation type="submission" date="2017-05" db="UniProtKB">
        <authorList>
            <consortium name="EnsemblMetazoa"/>
        </authorList>
    </citation>
    <scope>IDENTIFICATION</scope>
</reference>
<name>A0A1X7VWV6_AMPQE</name>
<dbReference type="InterPro" id="IPR002035">
    <property type="entry name" value="VWF_A"/>
</dbReference>
<dbReference type="STRING" id="400682.A0A1X7VWV6"/>
<dbReference type="Gene3D" id="3.40.50.410">
    <property type="entry name" value="von Willebrand factor, type A domain"/>
    <property type="match status" value="1"/>
</dbReference>
<reference evidence="10" key="1">
    <citation type="journal article" date="2010" name="Nature">
        <title>The Amphimedon queenslandica genome and the evolution of animal complexity.</title>
        <authorList>
            <person name="Srivastava M."/>
            <person name="Simakov O."/>
            <person name="Chapman J."/>
            <person name="Fahey B."/>
            <person name="Gauthier M.E."/>
            <person name="Mitros T."/>
            <person name="Richards G.S."/>
            <person name="Conaco C."/>
            <person name="Dacre M."/>
            <person name="Hellsten U."/>
            <person name="Larroux C."/>
            <person name="Putnam N.H."/>
            <person name="Stanke M."/>
            <person name="Adamska M."/>
            <person name="Darling A."/>
            <person name="Degnan S.M."/>
            <person name="Oakley T.H."/>
            <person name="Plachetzki D.C."/>
            <person name="Zhai Y."/>
            <person name="Adamski M."/>
            <person name="Calcino A."/>
            <person name="Cummins S.F."/>
            <person name="Goodstein D.M."/>
            <person name="Harris C."/>
            <person name="Jackson D.J."/>
            <person name="Leys S.P."/>
            <person name="Shu S."/>
            <person name="Woodcroft B.J."/>
            <person name="Vervoort M."/>
            <person name="Kosik K.S."/>
            <person name="Manning G."/>
            <person name="Degnan B.M."/>
            <person name="Rokhsar D.S."/>
        </authorList>
    </citation>
    <scope>NUCLEOTIDE SEQUENCE [LARGE SCALE GENOMIC DNA]</scope>
</reference>
<evidence type="ECO:0000256" key="3">
    <source>
        <dbReference type="ARBA" id="ARBA00022729"/>
    </source>
</evidence>
<dbReference type="Pfam" id="PF00092">
    <property type="entry name" value="VWA"/>
    <property type="match status" value="1"/>
</dbReference>
<dbReference type="InterPro" id="IPR007110">
    <property type="entry name" value="Ig-like_dom"/>
</dbReference>
<feature type="chain" id="PRO_5010862941" description="VWFA domain-containing protein" evidence="6">
    <location>
        <begin position="22"/>
        <end position="604"/>
    </location>
</feature>
<dbReference type="InterPro" id="IPR036179">
    <property type="entry name" value="Ig-like_dom_sf"/>
</dbReference>
<keyword evidence="5" id="KW-0325">Glycoprotein</keyword>
<feature type="domain" description="VWFA" evidence="7">
    <location>
        <begin position="197"/>
        <end position="373"/>
    </location>
</feature>
<dbReference type="InParanoid" id="A0A1X7VWV6"/>
<evidence type="ECO:0000313" key="10">
    <source>
        <dbReference type="Proteomes" id="UP000007879"/>
    </source>
</evidence>
<dbReference type="PANTHER" id="PTHR24020:SF87">
    <property type="entry name" value="COLLAGEN ALPHA-1(VI) CHAIN-LIKE"/>
    <property type="match status" value="1"/>
</dbReference>
<dbReference type="FunFam" id="3.40.50.410:FF:000004">
    <property type="entry name" value="collagen alpha-6(VI) chain"/>
    <property type="match status" value="1"/>
</dbReference>
<keyword evidence="10" id="KW-1185">Reference proteome</keyword>
<dbReference type="PANTHER" id="PTHR24020">
    <property type="entry name" value="COLLAGEN ALPHA"/>
    <property type="match status" value="1"/>
</dbReference>
<evidence type="ECO:0000256" key="6">
    <source>
        <dbReference type="SAM" id="SignalP"/>
    </source>
</evidence>
<dbReference type="eggNOG" id="KOG1217">
    <property type="taxonomic scope" value="Eukaryota"/>
</dbReference>
<keyword evidence="3 6" id="KW-0732">Signal</keyword>
<dbReference type="EnsemblMetazoa" id="XM_003382511.3">
    <property type="protein sequence ID" value="XP_003382559.1"/>
    <property type="gene ID" value="LOC100639213"/>
</dbReference>
<dbReference type="EnsemblMetazoa" id="Aqu2.1.43893_001">
    <property type="protein sequence ID" value="Aqu2.1.43893_001"/>
    <property type="gene ID" value="Aqu2.1.43893"/>
</dbReference>
<dbReference type="SUPFAM" id="SSF48726">
    <property type="entry name" value="Immunoglobulin"/>
    <property type="match status" value="1"/>
</dbReference>
<evidence type="ECO:0000256" key="5">
    <source>
        <dbReference type="ARBA" id="ARBA00023180"/>
    </source>
</evidence>
<comment type="subcellular location">
    <subcellularLocation>
        <location evidence="1">Secreted</location>
    </subcellularLocation>
</comment>
<dbReference type="Pfam" id="PF13927">
    <property type="entry name" value="Ig_3"/>
    <property type="match status" value="1"/>
</dbReference>
<dbReference type="Gene3D" id="2.60.40.10">
    <property type="entry name" value="Immunoglobulins"/>
    <property type="match status" value="1"/>
</dbReference>
<dbReference type="PROSITE" id="PS50234">
    <property type="entry name" value="VWFA"/>
    <property type="match status" value="1"/>
</dbReference>
<evidence type="ECO:0000256" key="4">
    <source>
        <dbReference type="ARBA" id="ARBA00022737"/>
    </source>
</evidence>
<dbReference type="Proteomes" id="UP000007879">
    <property type="component" value="Unassembled WGS sequence"/>
</dbReference>
<feature type="signal peptide" evidence="6">
    <location>
        <begin position="1"/>
        <end position="21"/>
    </location>
</feature>
<gene>
    <name evidence="9" type="primary">100639213</name>
</gene>
<sequence length="604" mass="66049">MAFGRNLLVLVCLFLPPFVECSVDTTRELETNGTIVVQDCIAVLDHSGIFEYDDQMLRRIAYAETQDGNDPSTYSSFNGGIWGLNETKYNETKMNAHNIIQLKEAMPKISGILGINWLNTTWDDLRKPLYSAIASRLYMLILANSTINIPLGSKVSDQGVYWSRHYTSSNGTASDFVDGVTELEKMYLENCHVSHLDLVFILDSSGSVGYNNFQVVKAFTFNITNSFEVDPDHIRVGVITYATNTIIQFYLSTYKTKSQVLQAISNLTYTAGATYTHTALDTARTVLFTESKGARPASQGVPRIVVVLTDGASTSRSSTLTSAAAIHAAGIIAYSVGIANALEAELQAIATKPSYVYLATFDEKLLESVTISISKQACIASPTVQPNYIISDQVDRAETKYLNFPFVSNLGITIFLNVTNGSAVLYASSVISAPNKGFYDFTMMANDFANGYLMPVNLSNQSADTIYVAVEGIDESNSIHVHASPGDATLEPIMMEELSKDKIVQFYGETVMMTCRATGKPLPVVTWFRNGGIITQSNIDVTTTPVDSSTVESVITISNIAPTDDGYYECVGNNRLPNGTIPARRSFLLEGVSQKIIHRISCEL</sequence>
<keyword evidence="2" id="KW-0964">Secreted</keyword>
<organism evidence="9">
    <name type="scientific">Amphimedon queenslandica</name>
    <name type="common">Sponge</name>
    <dbReference type="NCBI Taxonomy" id="400682"/>
    <lineage>
        <taxon>Eukaryota</taxon>
        <taxon>Metazoa</taxon>
        <taxon>Porifera</taxon>
        <taxon>Demospongiae</taxon>
        <taxon>Heteroscleromorpha</taxon>
        <taxon>Haplosclerida</taxon>
        <taxon>Niphatidae</taxon>
        <taxon>Amphimedon</taxon>
    </lineage>
</organism>
<dbReference type="PROSITE" id="PS50835">
    <property type="entry name" value="IG_LIKE"/>
    <property type="match status" value="1"/>
</dbReference>
<dbReference type="InterPro" id="IPR050525">
    <property type="entry name" value="ECM_Assembly_Org"/>
</dbReference>
<keyword evidence="4" id="KW-0677">Repeat</keyword>
<dbReference type="OMA" id="MAKIHDS"/>
<dbReference type="OrthoDB" id="6132182at2759"/>
<evidence type="ECO:0000259" key="7">
    <source>
        <dbReference type="PROSITE" id="PS50234"/>
    </source>
</evidence>
<dbReference type="PRINTS" id="PR00453">
    <property type="entry name" value="VWFADOMAIN"/>
</dbReference>